<comment type="caution">
    <text evidence="2">The sequence shown here is derived from an EMBL/GenBank/DDBJ whole genome shotgun (WGS) entry which is preliminary data.</text>
</comment>
<dbReference type="PANTHER" id="PTHR47521:SF7">
    <property type="entry name" value="SERPENTINE RECEPTOR CLASS EPSILON-6"/>
    <property type="match status" value="1"/>
</dbReference>
<evidence type="ECO:0000313" key="3">
    <source>
        <dbReference type="Proteomes" id="UP001432027"/>
    </source>
</evidence>
<evidence type="ECO:0000313" key="2">
    <source>
        <dbReference type="EMBL" id="GMS93728.1"/>
    </source>
</evidence>
<dbReference type="Proteomes" id="UP001432027">
    <property type="component" value="Unassembled WGS sequence"/>
</dbReference>
<dbReference type="EMBL" id="BTSX01000004">
    <property type="protein sequence ID" value="GMS93728.1"/>
    <property type="molecule type" value="Genomic_DNA"/>
</dbReference>
<keyword evidence="1" id="KW-0812">Transmembrane</keyword>
<feature type="transmembrane region" description="Helical" evidence="1">
    <location>
        <begin position="58"/>
        <end position="81"/>
    </location>
</feature>
<gene>
    <name evidence="2" type="ORF">PENTCL1PPCAC_15903</name>
</gene>
<sequence>MVYLQLRVNRSSTDEMYPFFEIVYTIESLFTLLFYALAPLTFFMLWNAKPLHRNLRLSLCNMILQGLFGSMARLILLYNLYTGTDHLGNNHPINVFFQLENMIQFKHSLFLAIERIIATFAWCW</sequence>
<keyword evidence="3" id="KW-1185">Reference proteome</keyword>
<dbReference type="AlphaFoldDB" id="A0AAV5THI6"/>
<keyword evidence="1" id="KW-0472">Membrane</keyword>
<name>A0AAV5THI6_9BILA</name>
<dbReference type="PANTHER" id="PTHR47521">
    <property type="entry name" value="SERPENTINE RECEPTOR, CLASS E (EPSILON)-RELATED"/>
    <property type="match status" value="1"/>
</dbReference>
<reference evidence="2" key="1">
    <citation type="submission" date="2023-10" db="EMBL/GenBank/DDBJ databases">
        <title>Genome assembly of Pristionchus species.</title>
        <authorList>
            <person name="Yoshida K."/>
            <person name="Sommer R.J."/>
        </authorList>
    </citation>
    <scope>NUCLEOTIDE SEQUENCE</scope>
    <source>
        <strain evidence="2">RS0144</strain>
    </source>
</reference>
<proteinExistence type="predicted"/>
<accession>A0AAV5THI6</accession>
<feature type="transmembrane region" description="Helical" evidence="1">
    <location>
        <begin position="22"/>
        <end position="46"/>
    </location>
</feature>
<keyword evidence="1" id="KW-1133">Transmembrane helix</keyword>
<dbReference type="InterPro" id="IPR052860">
    <property type="entry name" value="NRL-GPCR1"/>
</dbReference>
<organism evidence="2 3">
    <name type="scientific">Pristionchus entomophagus</name>
    <dbReference type="NCBI Taxonomy" id="358040"/>
    <lineage>
        <taxon>Eukaryota</taxon>
        <taxon>Metazoa</taxon>
        <taxon>Ecdysozoa</taxon>
        <taxon>Nematoda</taxon>
        <taxon>Chromadorea</taxon>
        <taxon>Rhabditida</taxon>
        <taxon>Rhabditina</taxon>
        <taxon>Diplogasteromorpha</taxon>
        <taxon>Diplogasteroidea</taxon>
        <taxon>Neodiplogasteridae</taxon>
        <taxon>Pristionchus</taxon>
    </lineage>
</organism>
<evidence type="ECO:0008006" key="4">
    <source>
        <dbReference type="Google" id="ProtNLM"/>
    </source>
</evidence>
<protein>
    <recommendedName>
        <fullName evidence="4">G protein-coupled receptor</fullName>
    </recommendedName>
</protein>
<evidence type="ECO:0000256" key="1">
    <source>
        <dbReference type="SAM" id="Phobius"/>
    </source>
</evidence>